<name>A0A4C1TI96_EUMVA</name>
<sequence>MSTPCLKNTLSPRLRTITAAPDPRWAAVEGLSLKFHILREEFCIRSPCASAVALRAFVLSVACLSLQVFAFPQTKRKGFKMLLMLLMRELLVNGYGLPKGTYVPKVLIVPLQSHCALLQSFYFGLKKFTHLKYSHMLQGGLTAADDRCQKWNETVRNLATGRLNLPYKTRNE</sequence>
<keyword evidence="1" id="KW-0812">Transmembrane</keyword>
<keyword evidence="1" id="KW-0472">Membrane</keyword>
<dbReference type="Proteomes" id="UP000299102">
    <property type="component" value="Unassembled WGS sequence"/>
</dbReference>
<dbReference type="EMBL" id="BGZK01000055">
    <property type="protein sequence ID" value="GBP13157.1"/>
    <property type="molecule type" value="Genomic_DNA"/>
</dbReference>
<proteinExistence type="predicted"/>
<keyword evidence="3" id="KW-1185">Reference proteome</keyword>
<dbReference type="AlphaFoldDB" id="A0A4C1TI96"/>
<organism evidence="2 3">
    <name type="scientific">Eumeta variegata</name>
    <name type="common">Bagworm moth</name>
    <name type="synonym">Eumeta japonica</name>
    <dbReference type="NCBI Taxonomy" id="151549"/>
    <lineage>
        <taxon>Eukaryota</taxon>
        <taxon>Metazoa</taxon>
        <taxon>Ecdysozoa</taxon>
        <taxon>Arthropoda</taxon>
        <taxon>Hexapoda</taxon>
        <taxon>Insecta</taxon>
        <taxon>Pterygota</taxon>
        <taxon>Neoptera</taxon>
        <taxon>Endopterygota</taxon>
        <taxon>Lepidoptera</taxon>
        <taxon>Glossata</taxon>
        <taxon>Ditrysia</taxon>
        <taxon>Tineoidea</taxon>
        <taxon>Psychidae</taxon>
        <taxon>Oiketicinae</taxon>
        <taxon>Eumeta</taxon>
    </lineage>
</organism>
<keyword evidence="1" id="KW-1133">Transmembrane helix</keyword>
<evidence type="ECO:0000256" key="1">
    <source>
        <dbReference type="SAM" id="Phobius"/>
    </source>
</evidence>
<evidence type="ECO:0000313" key="2">
    <source>
        <dbReference type="EMBL" id="GBP13157.1"/>
    </source>
</evidence>
<protein>
    <submittedName>
        <fullName evidence="2">Uncharacterized protein</fullName>
    </submittedName>
</protein>
<feature type="transmembrane region" description="Helical" evidence="1">
    <location>
        <begin position="52"/>
        <end position="71"/>
    </location>
</feature>
<reference evidence="2 3" key="1">
    <citation type="journal article" date="2019" name="Commun. Biol.">
        <title>The bagworm genome reveals a unique fibroin gene that provides high tensile strength.</title>
        <authorList>
            <person name="Kono N."/>
            <person name="Nakamura H."/>
            <person name="Ohtoshi R."/>
            <person name="Tomita M."/>
            <person name="Numata K."/>
            <person name="Arakawa K."/>
        </authorList>
    </citation>
    <scope>NUCLEOTIDE SEQUENCE [LARGE SCALE GENOMIC DNA]</scope>
</reference>
<evidence type="ECO:0000313" key="3">
    <source>
        <dbReference type="Proteomes" id="UP000299102"/>
    </source>
</evidence>
<gene>
    <name evidence="2" type="ORF">EVAR_93119_1</name>
</gene>
<accession>A0A4C1TI96</accession>
<comment type="caution">
    <text evidence="2">The sequence shown here is derived from an EMBL/GenBank/DDBJ whole genome shotgun (WGS) entry which is preliminary data.</text>
</comment>